<organism evidence="5 6">
    <name type="scientific">Taibaiella lutea</name>
    <dbReference type="NCBI Taxonomy" id="2608001"/>
    <lineage>
        <taxon>Bacteria</taxon>
        <taxon>Pseudomonadati</taxon>
        <taxon>Bacteroidota</taxon>
        <taxon>Chitinophagia</taxon>
        <taxon>Chitinophagales</taxon>
        <taxon>Chitinophagaceae</taxon>
        <taxon>Taibaiella</taxon>
    </lineage>
</organism>
<accession>A0A5M6CUT1</accession>
<dbReference type="Pfam" id="PF13505">
    <property type="entry name" value="OMP_b-brl"/>
    <property type="match status" value="1"/>
</dbReference>
<keyword evidence="1 3" id="KW-0732">Signal</keyword>
<evidence type="ECO:0000313" key="5">
    <source>
        <dbReference type="EMBL" id="KAA5536765.1"/>
    </source>
</evidence>
<feature type="chain" id="PRO_5024279446" evidence="3">
    <location>
        <begin position="23"/>
        <end position="215"/>
    </location>
</feature>
<feature type="region of interest" description="Disordered" evidence="2">
    <location>
        <begin position="195"/>
        <end position="215"/>
    </location>
</feature>
<dbReference type="Proteomes" id="UP000323632">
    <property type="component" value="Unassembled WGS sequence"/>
</dbReference>
<comment type="caution">
    <text evidence="5">The sequence shown here is derived from an EMBL/GenBank/DDBJ whole genome shotgun (WGS) entry which is preliminary data.</text>
</comment>
<feature type="signal peptide" evidence="3">
    <location>
        <begin position="1"/>
        <end position="22"/>
    </location>
</feature>
<dbReference type="EMBL" id="VWSH01000001">
    <property type="protein sequence ID" value="KAA5536765.1"/>
    <property type="molecule type" value="Genomic_DNA"/>
</dbReference>
<protein>
    <submittedName>
        <fullName evidence="5">Porin family protein</fullName>
    </submittedName>
</protein>
<reference evidence="5 6" key="1">
    <citation type="submission" date="2019-09" db="EMBL/GenBank/DDBJ databases">
        <title>Genome sequence and assembly of Taibaiella sp.</title>
        <authorList>
            <person name="Chhetri G."/>
        </authorList>
    </citation>
    <scope>NUCLEOTIDE SEQUENCE [LARGE SCALE GENOMIC DNA]</scope>
    <source>
        <strain evidence="5 6">KVB11</strain>
    </source>
</reference>
<evidence type="ECO:0000256" key="3">
    <source>
        <dbReference type="SAM" id="SignalP"/>
    </source>
</evidence>
<name>A0A5M6CUT1_9BACT</name>
<evidence type="ECO:0000256" key="1">
    <source>
        <dbReference type="ARBA" id="ARBA00022729"/>
    </source>
</evidence>
<gene>
    <name evidence="5" type="ORF">F0919_03590</name>
</gene>
<evidence type="ECO:0000313" key="6">
    <source>
        <dbReference type="Proteomes" id="UP000323632"/>
    </source>
</evidence>
<evidence type="ECO:0000259" key="4">
    <source>
        <dbReference type="Pfam" id="PF13505"/>
    </source>
</evidence>
<keyword evidence="6" id="KW-1185">Reference proteome</keyword>
<proteinExistence type="predicted"/>
<sequence>MKKLILSALLMGSAAIAANAQANSVLLFGNIGFHSVTDDANNKTRDFNINPGIGYQFDNHWTLGVYGSFGTHRTITTSQVDWTYQNSYGVGGFARYTCPVGKIFAFYSQLEAGYFGYTTGISGVANSGGNAGGFRASLTPAVAVYVMDGFALNFSYGGLQYNHINSTNTFDLNWGNQMNIGISKNIFCGKHKHHGMKMNHGSQVEKDDMNDEKED</sequence>
<evidence type="ECO:0000256" key="2">
    <source>
        <dbReference type="SAM" id="MobiDB-lite"/>
    </source>
</evidence>
<dbReference type="InterPro" id="IPR027385">
    <property type="entry name" value="Beta-barrel_OMP"/>
</dbReference>
<dbReference type="AlphaFoldDB" id="A0A5M6CUT1"/>
<dbReference type="RefSeq" id="WP_150031342.1">
    <property type="nucleotide sequence ID" value="NZ_VWSH01000001.1"/>
</dbReference>
<feature type="domain" description="Outer membrane protein beta-barrel" evidence="4">
    <location>
        <begin position="6"/>
        <end position="169"/>
    </location>
</feature>